<dbReference type="OrthoDB" id="5153243at2759"/>
<evidence type="ECO:0000256" key="3">
    <source>
        <dbReference type="SAM" id="MobiDB-lite"/>
    </source>
</evidence>
<organism evidence="4 5">
    <name type="scientific">Fusarium beomiforme</name>
    <dbReference type="NCBI Taxonomy" id="44412"/>
    <lineage>
        <taxon>Eukaryota</taxon>
        <taxon>Fungi</taxon>
        <taxon>Dikarya</taxon>
        <taxon>Ascomycota</taxon>
        <taxon>Pezizomycotina</taxon>
        <taxon>Sordariomycetes</taxon>
        <taxon>Hypocreomycetidae</taxon>
        <taxon>Hypocreales</taxon>
        <taxon>Nectriaceae</taxon>
        <taxon>Fusarium</taxon>
        <taxon>Fusarium burgessii species complex</taxon>
    </lineage>
</organism>
<dbReference type="InterPro" id="IPR000116">
    <property type="entry name" value="HMGA"/>
</dbReference>
<dbReference type="EMBL" id="PVQB02000361">
    <property type="protein sequence ID" value="KAF4338174.1"/>
    <property type="molecule type" value="Genomic_DNA"/>
</dbReference>
<feature type="compositionally biased region" description="Low complexity" evidence="3">
    <location>
        <begin position="96"/>
        <end position="107"/>
    </location>
</feature>
<dbReference type="GO" id="GO:0000785">
    <property type="term" value="C:chromatin"/>
    <property type="evidence" value="ECO:0007669"/>
    <property type="project" value="InterPro"/>
</dbReference>
<dbReference type="PRINTS" id="PR00929">
    <property type="entry name" value="ATHOOK"/>
</dbReference>
<feature type="region of interest" description="Disordered" evidence="3">
    <location>
        <begin position="1"/>
        <end position="164"/>
    </location>
</feature>
<dbReference type="GO" id="GO:0003677">
    <property type="term" value="F:DNA binding"/>
    <property type="evidence" value="ECO:0007669"/>
    <property type="project" value="UniProtKB-KW"/>
</dbReference>
<keyword evidence="1" id="KW-0677">Repeat</keyword>
<dbReference type="GO" id="GO:0006355">
    <property type="term" value="P:regulation of DNA-templated transcription"/>
    <property type="evidence" value="ECO:0007669"/>
    <property type="project" value="InterPro"/>
</dbReference>
<name>A0A9P5DX94_9HYPO</name>
<keyword evidence="5" id="KW-1185">Reference proteome</keyword>
<comment type="caution">
    <text evidence="4">The sequence shown here is derived from an EMBL/GenBank/DDBJ whole genome shotgun (WGS) entry which is preliminary data.</text>
</comment>
<dbReference type="Proteomes" id="UP000730481">
    <property type="component" value="Unassembled WGS sequence"/>
</dbReference>
<evidence type="ECO:0000313" key="5">
    <source>
        <dbReference type="Proteomes" id="UP000730481"/>
    </source>
</evidence>
<reference evidence="4" key="1">
    <citation type="journal article" date="2017" name="Mycologia">
        <title>Fusarium algeriense, sp. nov., a novel toxigenic crown rot pathogen of durum wheat from Algeria is nested in the Fusarium burgessii species complex.</title>
        <authorList>
            <person name="Laraba I."/>
            <person name="Keddad A."/>
            <person name="Boureghda H."/>
            <person name="Abdallah N."/>
            <person name="Vaughan M.M."/>
            <person name="Proctor R.H."/>
            <person name="Busman M."/>
            <person name="O'Donnell K."/>
        </authorList>
    </citation>
    <scope>NUCLEOTIDE SEQUENCE</scope>
    <source>
        <strain evidence="4">NRRL 25174</strain>
    </source>
</reference>
<dbReference type="AlphaFoldDB" id="A0A9P5DX94"/>
<accession>A0A9P5DX94</accession>
<dbReference type="PRINTS" id="PR00930">
    <property type="entry name" value="HIGHMOBLTYIY"/>
</dbReference>
<keyword evidence="2" id="KW-0238">DNA-binding</keyword>
<evidence type="ECO:0000256" key="2">
    <source>
        <dbReference type="ARBA" id="ARBA00023125"/>
    </source>
</evidence>
<dbReference type="InterPro" id="IPR017956">
    <property type="entry name" value="AT_hook_DNA-bd_motif"/>
</dbReference>
<protein>
    <submittedName>
        <fullName evidence="4">AT hook</fullName>
    </submittedName>
</protein>
<evidence type="ECO:0000256" key="1">
    <source>
        <dbReference type="ARBA" id="ARBA00022737"/>
    </source>
</evidence>
<proteinExistence type="predicted"/>
<dbReference type="SMART" id="SM00384">
    <property type="entry name" value="AT_hook"/>
    <property type="match status" value="4"/>
</dbReference>
<sequence>MARTKEEVASKGDASPRIPKSSAGVTKNTAEAPVKRGRGRPPKGSAPMPKKVYVPTGRPRGRPPGSGKKATAGPKKVAAVNDDGTPKKGRGRPRRAASGAESAATTPKDGKKRGRKPKAAASPAADASDNEETKHTEPADGDDLPADESHAKDEGHDEDGEESD</sequence>
<dbReference type="GO" id="GO:0005634">
    <property type="term" value="C:nucleus"/>
    <property type="evidence" value="ECO:0007669"/>
    <property type="project" value="InterPro"/>
</dbReference>
<gene>
    <name evidence="4" type="ORF">FBEOM_7915</name>
</gene>
<feature type="compositionally biased region" description="Basic and acidic residues" evidence="3">
    <location>
        <begin position="1"/>
        <end position="10"/>
    </location>
</feature>
<reference evidence="4" key="2">
    <citation type="submission" date="2020-02" db="EMBL/GenBank/DDBJ databases">
        <title>Identification and distribution of gene clusters putatively required for synthesis of sphingolipid metabolism inhibitors in phylogenetically diverse species of the filamentous fungus Fusarium.</title>
        <authorList>
            <person name="Kim H.-S."/>
            <person name="Busman M."/>
            <person name="Brown D.W."/>
            <person name="Divon H."/>
            <person name="Uhlig S."/>
            <person name="Proctor R.H."/>
        </authorList>
    </citation>
    <scope>NUCLEOTIDE SEQUENCE</scope>
    <source>
        <strain evidence="4">NRRL 25174</strain>
    </source>
</reference>
<evidence type="ECO:0000313" key="4">
    <source>
        <dbReference type="EMBL" id="KAF4338174.1"/>
    </source>
</evidence>